<gene>
    <name evidence="1" type="ORF">OFUS_LOCUS10100</name>
</gene>
<name>A0A8J1T8F2_OWEFU</name>
<accession>A0A8J1T8F2</accession>
<keyword evidence="2" id="KW-1185">Reference proteome</keyword>
<proteinExistence type="predicted"/>
<reference evidence="1" key="1">
    <citation type="submission" date="2022-03" db="EMBL/GenBank/DDBJ databases">
        <authorList>
            <person name="Martin C."/>
        </authorList>
    </citation>
    <scope>NUCLEOTIDE SEQUENCE</scope>
</reference>
<evidence type="ECO:0000313" key="2">
    <source>
        <dbReference type="Proteomes" id="UP000749559"/>
    </source>
</evidence>
<evidence type="ECO:0000313" key="1">
    <source>
        <dbReference type="EMBL" id="CAH1783801.1"/>
    </source>
</evidence>
<protein>
    <submittedName>
        <fullName evidence="1">Uncharacterized protein</fullName>
    </submittedName>
</protein>
<dbReference type="AlphaFoldDB" id="A0A8J1T8F2"/>
<comment type="caution">
    <text evidence="1">The sequence shown here is derived from an EMBL/GenBank/DDBJ whole genome shotgun (WGS) entry which is preliminary data.</text>
</comment>
<organism evidence="1 2">
    <name type="scientific">Owenia fusiformis</name>
    <name type="common">Polychaete worm</name>
    <dbReference type="NCBI Taxonomy" id="6347"/>
    <lineage>
        <taxon>Eukaryota</taxon>
        <taxon>Metazoa</taxon>
        <taxon>Spiralia</taxon>
        <taxon>Lophotrochozoa</taxon>
        <taxon>Annelida</taxon>
        <taxon>Polychaeta</taxon>
        <taxon>Sedentaria</taxon>
        <taxon>Canalipalpata</taxon>
        <taxon>Sabellida</taxon>
        <taxon>Oweniida</taxon>
        <taxon>Oweniidae</taxon>
        <taxon>Owenia</taxon>
    </lineage>
</organism>
<sequence length="101" mass="11521">MRPRIELFSIANGHSACTNSLVGQRLCGPSKSVAWTFTLSYFLVAPAAFNIIHIFEVFNCEEDLFVPVLRSRAVCPKVYFTPTWFQYHEYALWISSTVLQA</sequence>
<dbReference type="Proteomes" id="UP000749559">
    <property type="component" value="Unassembled WGS sequence"/>
</dbReference>
<dbReference type="EMBL" id="CAIIXF020000005">
    <property type="protein sequence ID" value="CAH1783801.1"/>
    <property type="molecule type" value="Genomic_DNA"/>
</dbReference>